<dbReference type="SUPFAM" id="SSF52402">
    <property type="entry name" value="Adenine nucleotide alpha hydrolases-like"/>
    <property type="match status" value="1"/>
</dbReference>
<dbReference type="InterPro" id="IPR003010">
    <property type="entry name" value="C-N_Hydrolase"/>
</dbReference>
<dbReference type="InterPro" id="IPR022310">
    <property type="entry name" value="NAD/GMP_synthase"/>
</dbReference>
<keyword evidence="6 7" id="KW-0520">NAD</keyword>
<dbReference type="AlphaFoldDB" id="A0A3G9JEK3"/>
<organism evidence="11 12">
    <name type="scientific">Intestinibaculum porci</name>
    <dbReference type="NCBI Taxonomy" id="2487118"/>
    <lineage>
        <taxon>Bacteria</taxon>
        <taxon>Bacillati</taxon>
        <taxon>Bacillota</taxon>
        <taxon>Erysipelotrichia</taxon>
        <taxon>Erysipelotrichales</taxon>
        <taxon>Erysipelotrichaceae</taxon>
        <taxon>Intestinibaculum</taxon>
    </lineage>
</organism>
<keyword evidence="3 7" id="KW-0436">Ligase</keyword>
<dbReference type="Gene3D" id="3.40.50.620">
    <property type="entry name" value="HUPs"/>
    <property type="match status" value="1"/>
</dbReference>
<dbReference type="PROSITE" id="PS50263">
    <property type="entry name" value="CN_HYDROLASE"/>
    <property type="match status" value="1"/>
</dbReference>
<evidence type="ECO:0000256" key="7">
    <source>
        <dbReference type="HAMAP-Rule" id="MF_02090"/>
    </source>
</evidence>
<evidence type="ECO:0000256" key="9">
    <source>
        <dbReference type="RuleBase" id="RU003811"/>
    </source>
</evidence>
<dbReference type="Gene3D" id="1.10.10.1140">
    <property type="entry name" value="Glutamine-dependent NAD+ synthetase, C-terminal domain"/>
    <property type="match status" value="1"/>
</dbReference>
<comment type="similarity">
    <text evidence="2 7 8">In the C-terminal section; belongs to the NAD synthetase family.</text>
</comment>
<feature type="binding site" evidence="7">
    <location>
        <begin position="468"/>
        <end position="471"/>
    </location>
    <ligand>
        <name>deamido-NAD(+)</name>
        <dbReference type="ChEBI" id="CHEBI:58437"/>
        <note>ligand shared between two neighboring subunits</note>
    </ligand>
</feature>
<evidence type="ECO:0000313" key="11">
    <source>
        <dbReference type="EMBL" id="BBH26795.1"/>
    </source>
</evidence>
<dbReference type="PIRSF" id="PIRSF006630">
    <property type="entry name" value="NADS_GAT"/>
    <property type="match status" value="1"/>
</dbReference>
<keyword evidence="4 7" id="KW-0547">Nucleotide-binding</keyword>
<dbReference type="Pfam" id="PF00795">
    <property type="entry name" value="CN_hydrolase"/>
    <property type="match status" value="1"/>
</dbReference>
<keyword evidence="5 7" id="KW-0067">ATP-binding</keyword>
<dbReference type="SUPFAM" id="SSF56317">
    <property type="entry name" value="Carbon-nitrogen hydrolase"/>
    <property type="match status" value="1"/>
</dbReference>
<protein>
    <recommendedName>
        <fullName evidence="7 8">Glutamine-dependent NAD(+) synthetase</fullName>
        <ecNumber evidence="7 8">6.3.5.1</ecNumber>
    </recommendedName>
    <alternativeName>
        <fullName evidence="7 8">NAD(+) synthase [glutamine-hydrolyzing]</fullName>
    </alternativeName>
</protein>
<dbReference type="EMBL" id="AP019309">
    <property type="protein sequence ID" value="BBH26795.1"/>
    <property type="molecule type" value="Genomic_DNA"/>
</dbReference>
<accession>A0A3G9JEK3</accession>
<feature type="domain" description="CN hydrolase" evidence="10">
    <location>
        <begin position="6"/>
        <end position="268"/>
    </location>
</feature>
<dbReference type="InterPro" id="IPR036526">
    <property type="entry name" value="C-N_Hydrolase_sf"/>
</dbReference>
<feature type="binding site" evidence="7">
    <location>
        <position position="594"/>
    </location>
    <ligand>
        <name>deamido-NAD(+)</name>
        <dbReference type="ChEBI" id="CHEBI:58437"/>
        <note>ligand shared between two neighboring subunits</note>
    </ligand>
</feature>
<comment type="catalytic activity">
    <reaction evidence="7 8">
        <text>deamido-NAD(+) + L-glutamine + ATP + H2O = L-glutamate + AMP + diphosphate + NAD(+) + H(+)</text>
        <dbReference type="Rhea" id="RHEA:24384"/>
        <dbReference type="ChEBI" id="CHEBI:15377"/>
        <dbReference type="ChEBI" id="CHEBI:15378"/>
        <dbReference type="ChEBI" id="CHEBI:29985"/>
        <dbReference type="ChEBI" id="CHEBI:30616"/>
        <dbReference type="ChEBI" id="CHEBI:33019"/>
        <dbReference type="ChEBI" id="CHEBI:57540"/>
        <dbReference type="ChEBI" id="CHEBI:58359"/>
        <dbReference type="ChEBI" id="CHEBI:58437"/>
        <dbReference type="ChEBI" id="CHEBI:456215"/>
        <dbReference type="EC" id="6.3.5.1"/>
    </reaction>
</comment>
<gene>
    <name evidence="7 11" type="primary">nadE</name>
    <name evidence="11" type="ORF">SG0102_17290</name>
</gene>
<feature type="binding site" evidence="7">
    <location>
        <position position="458"/>
    </location>
    <ligand>
        <name>ATP</name>
        <dbReference type="ChEBI" id="CHEBI:30616"/>
    </ligand>
</feature>
<dbReference type="CDD" id="cd00553">
    <property type="entry name" value="NAD_synthase"/>
    <property type="match status" value="1"/>
</dbReference>
<dbReference type="GO" id="GO:0005524">
    <property type="term" value="F:ATP binding"/>
    <property type="evidence" value="ECO:0007669"/>
    <property type="project" value="UniProtKB-UniRule"/>
</dbReference>
<evidence type="ECO:0000256" key="2">
    <source>
        <dbReference type="ARBA" id="ARBA00007145"/>
    </source>
</evidence>
<sequence length="632" mass="71405">MKDGFVKAACASIHVTLGNVKENAKQILSYIDQAHKEDVQVLVFSELSLSGYSIEDLFFAKRVLNECETQVEQIAKATKDHDMLIVLGLPFAYHNDLYNVALVMQRGTILGMVPKINIPNYHEFYEGRHFASGQGMDETVTYAKQTFPFADDLIFQDEAHPWIRIGCEICEDVWVPNTPSISLCEMGATLIVNPSASNHLTSKADYRRALIASTSARLICGYVYCNAGSGESSTDVVFSGHSMIYENGVKLKESDLFDEHLITAILDLSKMESERLEMTTYPNDSYAHYIPFRFDEHNLTLDRYYDPHPFVPSKMADRYARCEEVFSIQTHGLMQRLQAIHAKTVVVGISGGLDSTLALLVCVRAFDALGIDRKNIIAITMPGFGTTTRTKNNADLLMEELHVTRKEVNITEAVRIHFKDIEHDEHVHDVTYENCQARERTQILMDVANQAGGIVIGTGDLSEVALGWSTYNGDHMSMYAVNVSVPKTLVRYLVDYVSSTYDGVLKDTLQDILHTPVSPELLPADDNKITQKTEDIVGPYELHDFFLYHHARFHYEPVKLYRIAKVAYGDEYDDATIKKWLLKFYRRFFTQQFKRSCIPDGPKVGSVALSPRGDLRMPSDANVDLWLEALEK</sequence>
<proteinExistence type="inferred from homology"/>
<dbReference type="HAMAP" id="MF_02090">
    <property type="entry name" value="NadE_glutamine_dep"/>
    <property type="match status" value="1"/>
</dbReference>
<feature type="active site" description="Proton acceptor; for glutaminase activity" evidence="7">
    <location>
        <position position="46"/>
    </location>
</feature>
<dbReference type="UniPathway" id="UPA00253">
    <property type="reaction ID" value="UER00334"/>
</dbReference>
<dbReference type="GO" id="GO:0004359">
    <property type="term" value="F:glutaminase activity"/>
    <property type="evidence" value="ECO:0007669"/>
    <property type="project" value="InterPro"/>
</dbReference>
<feature type="active site" description="Nucleophile; for glutaminase activity" evidence="7">
    <location>
        <position position="170"/>
    </location>
</feature>
<dbReference type="Gene3D" id="3.60.110.10">
    <property type="entry name" value="Carbon-nitrogen hydrolase"/>
    <property type="match status" value="1"/>
</dbReference>
<dbReference type="InterPro" id="IPR041856">
    <property type="entry name" value="NAD+_synth_C"/>
</dbReference>
<dbReference type="EC" id="6.3.5.1" evidence="7 8"/>
<name>A0A3G9JEK3_9FIRM</name>
<dbReference type="Pfam" id="PF02540">
    <property type="entry name" value="NAD_synthase"/>
    <property type="match status" value="1"/>
</dbReference>
<feature type="binding site" evidence="7">
    <location>
        <position position="121"/>
    </location>
    <ligand>
        <name>L-glutamine</name>
        <dbReference type="ChEBI" id="CHEBI:58359"/>
    </ligand>
</feature>
<keyword evidence="12" id="KW-1185">Reference proteome</keyword>
<feature type="binding site" evidence="7">
    <location>
        <begin position="348"/>
        <end position="355"/>
    </location>
    <ligand>
        <name>ATP</name>
        <dbReference type="ChEBI" id="CHEBI:30616"/>
    </ligand>
</feature>
<dbReference type="NCBIfam" id="NF002730">
    <property type="entry name" value="PRK02628.1"/>
    <property type="match status" value="1"/>
</dbReference>
<feature type="binding site" evidence="7">
    <location>
        <position position="434"/>
    </location>
    <ligand>
        <name>deamido-NAD(+)</name>
        <dbReference type="ChEBI" id="CHEBI:58437"/>
        <note>ligand shared between two neighboring subunits</note>
    </ligand>
</feature>
<comment type="function">
    <text evidence="7">Catalyzes the ATP-dependent amidation of deamido-NAD to form NAD. Uses L-glutamine as a nitrogen source.</text>
</comment>
<dbReference type="KEGG" id="ebm:SG0102_17290"/>
<dbReference type="InterPro" id="IPR014729">
    <property type="entry name" value="Rossmann-like_a/b/a_fold"/>
</dbReference>
<evidence type="ECO:0000256" key="5">
    <source>
        <dbReference type="ARBA" id="ARBA00022840"/>
    </source>
</evidence>
<dbReference type="RefSeq" id="WP_125119616.1">
    <property type="nucleotide sequence ID" value="NZ_AP019309.1"/>
</dbReference>
<dbReference type="InParanoid" id="A0A3G9JEK3"/>
<comment type="pathway">
    <text evidence="1 7 8">Cofactor biosynthesis; NAD(+) biosynthesis; NAD(+) from deamido-NAD(+) (L-Gln route): step 1/1.</text>
</comment>
<evidence type="ECO:0000256" key="3">
    <source>
        <dbReference type="ARBA" id="ARBA00022598"/>
    </source>
</evidence>
<dbReference type="PANTHER" id="PTHR23090">
    <property type="entry name" value="NH 3 /GLUTAMINE-DEPENDENT NAD + SYNTHETASE"/>
    <property type="match status" value="1"/>
</dbReference>
<dbReference type="GO" id="GO:0005737">
    <property type="term" value="C:cytoplasm"/>
    <property type="evidence" value="ECO:0007669"/>
    <property type="project" value="InterPro"/>
</dbReference>
<dbReference type="OrthoDB" id="9803818at2"/>
<evidence type="ECO:0000256" key="6">
    <source>
        <dbReference type="ARBA" id="ARBA00023027"/>
    </source>
</evidence>
<reference evidence="11 12" key="1">
    <citation type="submission" date="2018-11" db="EMBL/GenBank/DDBJ databases">
        <title>Novel Erysipelotrichaceae bacterium isolated from small intestine of a swine.</title>
        <authorList>
            <person name="Kim J.S."/>
            <person name="Choe H."/>
            <person name="Lee Y.R."/>
            <person name="Kim K.M."/>
            <person name="Park D.S."/>
        </authorList>
    </citation>
    <scope>NUCLEOTIDE SEQUENCE [LARGE SCALE GENOMIC DNA]</scope>
    <source>
        <strain evidence="11 12">SG0102</strain>
    </source>
</reference>
<evidence type="ECO:0000256" key="8">
    <source>
        <dbReference type="PIRNR" id="PIRNR006630"/>
    </source>
</evidence>
<feature type="binding site" evidence="7">
    <location>
        <position position="203"/>
    </location>
    <ligand>
        <name>L-glutamine</name>
        <dbReference type="ChEBI" id="CHEBI:58359"/>
    </ligand>
</feature>
<evidence type="ECO:0000259" key="10">
    <source>
        <dbReference type="PROSITE" id="PS50263"/>
    </source>
</evidence>
<evidence type="ECO:0000256" key="4">
    <source>
        <dbReference type="ARBA" id="ARBA00022741"/>
    </source>
</evidence>
<feature type="binding site" evidence="7">
    <location>
        <position position="463"/>
    </location>
    <ligand>
        <name>deamido-NAD(+)</name>
        <dbReference type="ChEBI" id="CHEBI:58437"/>
        <note>ligand shared between two neighboring subunits</note>
    </ligand>
</feature>
<dbReference type="NCBIfam" id="TIGR00552">
    <property type="entry name" value="nadE"/>
    <property type="match status" value="1"/>
</dbReference>
<dbReference type="GO" id="GO:0009435">
    <property type="term" value="P:NAD+ biosynthetic process"/>
    <property type="evidence" value="ECO:0007669"/>
    <property type="project" value="UniProtKB-UniRule"/>
</dbReference>
<dbReference type="GO" id="GO:0008795">
    <property type="term" value="F:NAD+ synthase activity"/>
    <property type="evidence" value="ECO:0007669"/>
    <property type="project" value="UniProtKB-UniRule"/>
</dbReference>
<dbReference type="PANTHER" id="PTHR23090:SF9">
    <property type="entry name" value="GLUTAMINE-DEPENDENT NAD(+) SYNTHETASE"/>
    <property type="match status" value="1"/>
</dbReference>
<evidence type="ECO:0000313" key="12">
    <source>
        <dbReference type="Proteomes" id="UP000268059"/>
    </source>
</evidence>
<feature type="binding site" evidence="7">
    <location>
        <position position="197"/>
    </location>
    <ligand>
        <name>L-glutamine</name>
        <dbReference type="ChEBI" id="CHEBI:58359"/>
    </ligand>
</feature>
<dbReference type="Proteomes" id="UP000268059">
    <property type="component" value="Chromosome"/>
</dbReference>
<comment type="similarity">
    <text evidence="9">Belongs to the NAD synthetase family.</text>
</comment>
<feature type="active site" description="For glutaminase activity" evidence="7">
    <location>
        <position position="115"/>
    </location>
</feature>
<dbReference type="GO" id="GO:0003952">
    <property type="term" value="F:NAD+ synthase (glutamine-hydrolyzing) activity"/>
    <property type="evidence" value="ECO:0007669"/>
    <property type="project" value="UniProtKB-UniRule"/>
</dbReference>
<dbReference type="InterPro" id="IPR003694">
    <property type="entry name" value="NAD_synthase"/>
</dbReference>
<evidence type="ECO:0000256" key="1">
    <source>
        <dbReference type="ARBA" id="ARBA00005188"/>
    </source>
</evidence>
<dbReference type="CDD" id="cd07570">
    <property type="entry name" value="GAT_Gln-NAD-synth"/>
    <property type="match status" value="1"/>
</dbReference>
<dbReference type="InterPro" id="IPR014445">
    <property type="entry name" value="Gln-dep_NAD_synthase"/>
</dbReference>